<dbReference type="Pfam" id="PF00069">
    <property type="entry name" value="Pkinase"/>
    <property type="match status" value="1"/>
</dbReference>
<dbReference type="EMBL" id="CM000622">
    <property type="protein sequence ID" value="EEC44782.1"/>
    <property type="molecule type" value="Genomic_DNA"/>
</dbReference>
<dbReference type="InterPro" id="IPR000719">
    <property type="entry name" value="Prot_kinase_dom"/>
</dbReference>
<dbReference type="PROSITE" id="PS00107">
    <property type="entry name" value="PROTEIN_KINASE_ATP"/>
    <property type="match status" value="1"/>
</dbReference>
<dbReference type="InParanoid" id="B7G9A0"/>
<dbReference type="GeneID" id="7195289"/>
<feature type="binding site" evidence="6">
    <location>
        <position position="37"/>
    </location>
    <ligand>
        <name>ATP</name>
        <dbReference type="ChEBI" id="CHEBI:30616"/>
    </ligand>
</feature>
<dbReference type="AlphaFoldDB" id="B7G9A0"/>
<evidence type="ECO:0000256" key="2">
    <source>
        <dbReference type="ARBA" id="ARBA00022679"/>
    </source>
</evidence>
<dbReference type="PANTHER" id="PTHR24349">
    <property type="entry name" value="SERINE/THREONINE-PROTEIN KINASE"/>
    <property type="match status" value="1"/>
</dbReference>
<feature type="non-terminal residue" evidence="9">
    <location>
        <position position="215"/>
    </location>
</feature>
<dbReference type="Gene3D" id="1.10.510.10">
    <property type="entry name" value="Transferase(Phosphotransferase) domain 1"/>
    <property type="match status" value="1"/>
</dbReference>
<name>B7G9A0_PHATC</name>
<keyword evidence="5 6" id="KW-0067">ATP-binding</keyword>
<dbReference type="HOGENOM" id="CLU_459660_0_0_1"/>
<dbReference type="GO" id="GO:0004674">
    <property type="term" value="F:protein serine/threonine kinase activity"/>
    <property type="evidence" value="ECO:0007669"/>
    <property type="project" value="UniProtKB-KW"/>
</dbReference>
<comment type="similarity">
    <text evidence="7">Belongs to the protein kinase superfamily.</text>
</comment>
<dbReference type="PROSITE" id="PS00108">
    <property type="entry name" value="PROTEIN_KINASE_ST"/>
    <property type="match status" value="1"/>
</dbReference>
<evidence type="ECO:0000259" key="8">
    <source>
        <dbReference type="PROSITE" id="PS50011"/>
    </source>
</evidence>
<dbReference type="InterPro" id="IPR050205">
    <property type="entry name" value="CDPK_Ser/Thr_kinases"/>
</dbReference>
<evidence type="ECO:0000256" key="4">
    <source>
        <dbReference type="ARBA" id="ARBA00022777"/>
    </source>
</evidence>
<sequence length="215" mass="24215">RYLEDEVLGQGEFGVVKLVHDMLKRDDASSAVPLACKVLRKGAVFKDNTLYSPVKPEILRGEIEILRALAGVRYCLKLESVYETPKVLYMVTEFCGGGEMMEYVGNQKEDLRTEDVSRIAFQLLSALDHCTKHNVIHRDIKPENVMFQDTAPQADLRLIDFGSGTMDSPERVERHTTFAGSAFYISPEMFQRTYTAKTDVWSAGATFYVLVAGYP</sequence>
<dbReference type="InterPro" id="IPR008271">
    <property type="entry name" value="Ser/Thr_kinase_AS"/>
</dbReference>
<proteinExistence type="inferred from homology"/>
<dbReference type="PROSITE" id="PS50011">
    <property type="entry name" value="PROTEIN_KINASE_DOM"/>
    <property type="match status" value="1"/>
</dbReference>
<dbReference type="InterPro" id="IPR011009">
    <property type="entry name" value="Kinase-like_dom_sf"/>
</dbReference>
<dbReference type="SUPFAM" id="SSF56112">
    <property type="entry name" value="Protein kinase-like (PK-like)"/>
    <property type="match status" value="1"/>
</dbReference>
<keyword evidence="4" id="KW-0418">Kinase</keyword>
<feature type="domain" description="Protein kinase" evidence="8">
    <location>
        <begin position="2"/>
        <end position="215"/>
    </location>
</feature>
<protein>
    <recommendedName>
        <fullName evidence="8">Protein kinase domain-containing protein</fullName>
    </recommendedName>
</protein>
<dbReference type="InterPro" id="IPR017441">
    <property type="entry name" value="Protein_kinase_ATP_BS"/>
</dbReference>
<evidence type="ECO:0000256" key="6">
    <source>
        <dbReference type="PROSITE-ProRule" id="PRU10141"/>
    </source>
</evidence>
<dbReference type="RefSeq" id="XP_002183600.1">
    <property type="nucleotide sequence ID" value="XM_002183564.1"/>
</dbReference>
<dbReference type="OrthoDB" id="45105at2759"/>
<dbReference type="Proteomes" id="UP000000759">
    <property type="component" value="Chromosome 20"/>
</dbReference>
<dbReference type="eggNOG" id="KOG0032">
    <property type="taxonomic scope" value="Eukaryota"/>
</dbReference>
<evidence type="ECO:0000256" key="7">
    <source>
        <dbReference type="RuleBase" id="RU000304"/>
    </source>
</evidence>
<evidence type="ECO:0000256" key="3">
    <source>
        <dbReference type="ARBA" id="ARBA00022741"/>
    </source>
</evidence>
<evidence type="ECO:0000313" key="10">
    <source>
        <dbReference type="Proteomes" id="UP000000759"/>
    </source>
</evidence>
<keyword evidence="3 6" id="KW-0547">Nucleotide-binding</keyword>
<dbReference type="GO" id="GO:0005524">
    <property type="term" value="F:ATP binding"/>
    <property type="evidence" value="ECO:0007669"/>
    <property type="project" value="UniProtKB-UniRule"/>
</dbReference>
<keyword evidence="10" id="KW-1185">Reference proteome</keyword>
<reference evidence="9 10" key="1">
    <citation type="journal article" date="2008" name="Nature">
        <title>The Phaeodactylum genome reveals the evolutionary history of diatom genomes.</title>
        <authorList>
            <person name="Bowler C."/>
            <person name="Allen A.E."/>
            <person name="Badger J.H."/>
            <person name="Grimwood J."/>
            <person name="Jabbari K."/>
            <person name="Kuo A."/>
            <person name="Maheswari U."/>
            <person name="Martens C."/>
            <person name="Maumus F."/>
            <person name="Otillar R.P."/>
            <person name="Rayko E."/>
            <person name="Salamov A."/>
            <person name="Vandepoele K."/>
            <person name="Beszteri B."/>
            <person name="Gruber A."/>
            <person name="Heijde M."/>
            <person name="Katinka M."/>
            <person name="Mock T."/>
            <person name="Valentin K."/>
            <person name="Verret F."/>
            <person name="Berges J.A."/>
            <person name="Brownlee C."/>
            <person name="Cadoret J.P."/>
            <person name="Chiovitti A."/>
            <person name="Choi C.J."/>
            <person name="Coesel S."/>
            <person name="De Martino A."/>
            <person name="Detter J.C."/>
            <person name="Durkin C."/>
            <person name="Falciatore A."/>
            <person name="Fournet J."/>
            <person name="Haruta M."/>
            <person name="Huysman M.J."/>
            <person name="Jenkins B.D."/>
            <person name="Jiroutova K."/>
            <person name="Jorgensen R.E."/>
            <person name="Joubert Y."/>
            <person name="Kaplan A."/>
            <person name="Kroger N."/>
            <person name="Kroth P.G."/>
            <person name="La Roche J."/>
            <person name="Lindquist E."/>
            <person name="Lommer M."/>
            <person name="Martin-Jezequel V."/>
            <person name="Lopez P.J."/>
            <person name="Lucas S."/>
            <person name="Mangogna M."/>
            <person name="McGinnis K."/>
            <person name="Medlin L.K."/>
            <person name="Montsant A."/>
            <person name="Oudot-Le Secq M.P."/>
            <person name="Napoli C."/>
            <person name="Obornik M."/>
            <person name="Parker M.S."/>
            <person name="Petit J.L."/>
            <person name="Porcel B.M."/>
            <person name="Poulsen N."/>
            <person name="Robison M."/>
            <person name="Rychlewski L."/>
            <person name="Rynearson T.A."/>
            <person name="Schmutz J."/>
            <person name="Shapiro H."/>
            <person name="Siaut M."/>
            <person name="Stanley M."/>
            <person name="Sussman M.R."/>
            <person name="Taylor A.R."/>
            <person name="Vardi A."/>
            <person name="von Dassow P."/>
            <person name="Vyverman W."/>
            <person name="Willis A."/>
            <person name="Wyrwicz L.S."/>
            <person name="Rokhsar D.S."/>
            <person name="Weissenbach J."/>
            <person name="Armbrust E.V."/>
            <person name="Green B.R."/>
            <person name="Van de Peer Y."/>
            <person name="Grigoriev I.V."/>
        </authorList>
    </citation>
    <scope>NUCLEOTIDE SEQUENCE [LARGE SCALE GENOMIC DNA]</scope>
    <source>
        <strain evidence="9 10">CCAP 1055/1</strain>
    </source>
</reference>
<gene>
    <name evidence="9" type="ORF">PHATRDRAFT_5286</name>
</gene>
<evidence type="ECO:0000256" key="1">
    <source>
        <dbReference type="ARBA" id="ARBA00022527"/>
    </source>
</evidence>
<dbReference type="KEGG" id="pti:PHATRDRAFT_5286"/>
<reference evidence="10" key="2">
    <citation type="submission" date="2008-08" db="EMBL/GenBank/DDBJ databases">
        <authorList>
            <consortium name="Diatom Consortium"/>
            <person name="Grigoriev I."/>
            <person name="Grimwood J."/>
            <person name="Kuo A."/>
            <person name="Otillar R.P."/>
            <person name="Salamov A."/>
            <person name="Detter J.C."/>
            <person name="Lindquist E."/>
            <person name="Shapiro H."/>
            <person name="Lucas S."/>
            <person name="Glavina del Rio T."/>
            <person name="Pitluck S."/>
            <person name="Rokhsar D."/>
            <person name="Bowler C."/>
        </authorList>
    </citation>
    <scope>GENOME REANNOTATION</scope>
    <source>
        <strain evidence="10">CCAP 1055/1</strain>
    </source>
</reference>
<dbReference type="PaxDb" id="2850-Phatr5286"/>
<keyword evidence="1 7" id="KW-0723">Serine/threonine-protein kinase</keyword>
<keyword evidence="2" id="KW-0808">Transferase</keyword>
<evidence type="ECO:0000313" key="9">
    <source>
        <dbReference type="EMBL" id="EEC44782.1"/>
    </source>
</evidence>
<feature type="non-terminal residue" evidence="9">
    <location>
        <position position="1"/>
    </location>
</feature>
<accession>B7G9A0</accession>
<organism evidence="9 10">
    <name type="scientific">Phaeodactylum tricornutum (strain CCAP 1055/1)</name>
    <dbReference type="NCBI Taxonomy" id="556484"/>
    <lineage>
        <taxon>Eukaryota</taxon>
        <taxon>Sar</taxon>
        <taxon>Stramenopiles</taxon>
        <taxon>Ochrophyta</taxon>
        <taxon>Bacillariophyta</taxon>
        <taxon>Bacillariophyceae</taxon>
        <taxon>Bacillariophycidae</taxon>
        <taxon>Naviculales</taxon>
        <taxon>Phaeodactylaceae</taxon>
        <taxon>Phaeodactylum</taxon>
    </lineage>
</organism>
<dbReference type="STRING" id="556484.B7G9A0"/>
<dbReference type="SMART" id="SM00220">
    <property type="entry name" value="S_TKc"/>
    <property type="match status" value="1"/>
</dbReference>
<evidence type="ECO:0000256" key="5">
    <source>
        <dbReference type="ARBA" id="ARBA00022840"/>
    </source>
</evidence>